<dbReference type="AlphaFoldDB" id="A0AAJ5WBS0"/>
<evidence type="ECO:0000313" key="2">
    <source>
        <dbReference type="EMBL" id="WEK21365.1"/>
    </source>
</evidence>
<reference evidence="2" key="1">
    <citation type="submission" date="2023-03" db="EMBL/GenBank/DDBJ databases">
        <title>Andean soil-derived lignocellulolytic bacterial consortium as a source of novel taxa and putative plastic-active enzymes.</title>
        <authorList>
            <person name="Diaz-Garcia L."/>
            <person name="Chuvochina M."/>
            <person name="Feuerriegel G."/>
            <person name="Bunk B."/>
            <person name="Sproer C."/>
            <person name="Streit W.R."/>
            <person name="Rodriguez L.M."/>
            <person name="Overmann J."/>
            <person name="Jimenez D.J."/>
        </authorList>
    </citation>
    <scope>NUCLEOTIDE SEQUENCE</scope>
    <source>
        <strain evidence="2">MAG 3858</strain>
    </source>
</reference>
<proteinExistence type="predicted"/>
<dbReference type="Proteomes" id="UP001214530">
    <property type="component" value="Chromosome"/>
</dbReference>
<keyword evidence="1" id="KW-0472">Membrane</keyword>
<evidence type="ECO:0000256" key="1">
    <source>
        <dbReference type="SAM" id="Phobius"/>
    </source>
</evidence>
<keyword evidence="1" id="KW-0812">Transmembrane</keyword>
<accession>A0AAJ5WBS0</accession>
<sequence>MMNLFKRRKSYQITDPVKEQPVKRWLSGYQRRLADWLNIQSEKISLRTKKVVLIGIYLFSLAYIIGLVIGSIRYKIPGMNNIIRPVVVNPGAKDSKEAIRDNILMFRNYMDSLSATHSGRRQRDSILKHHPGLMDSIARLEQLINHNK</sequence>
<gene>
    <name evidence="2" type="ORF">P0Y49_09450</name>
</gene>
<keyword evidence="1" id="KW-1133">Transmembrane helix</keyword>
<organism evidence="2 3">
    <name type="scientific">Candidatus Pedobacter colombiensis</name>
    <dbReference type="NCBI Taxonomy" id="3121371"/>
    <lineage>
        <taxon>Bacteria</taxon>
        <taxon>Pseudomonadati</taxon>
        <taxon>Bacteroidota</taxon>
        <taxon>Sphingobacteriia</taxon>
        <taxon>Sphingobacteriales</taxon>
        <taxon>Sphingobacteriaceae</taxon>
        <taxon>Pedobacter</taxon>
    </lineage>
</organism>
<dbReference type="EMBL" id="CP119313">
    <property type="protein sequence ID" value="WEK21365.1"/>
    <property type="molecule type" value="Genomic_DNA"/>
</dbReference>
<feature type="transmembrane region" description="Helical" evidence="1">
    <location>
        <begin position="51"/>
        <end position="72"/>
    </location>
</feature>
<protein>
    <submittedName>
        <fullName evidence="2">Uncharacterized protein</fullName>
    </submittedName>
</protein>
<name>A0AAJ5WBS0_9SPHI</name>
<evidence type="ECO:0000313" key="3">
    <source>
        <dbReference type="Proteomes" id="UP001214530"/>
    </source>
</evidence>